<gene>
    <name evidence="2" type="ORF">MNBD_ACTINO02-27</name>
</gene>
<accession>A0A3B0T0N2</accession>
<dbReference type="InterPro" id="IPR000182">
    <property type="entry name" value="GNAT_dom"/>
</dbReference>
<evidence type="ECO:0000313" key="2">
    <source>
        <dbReference type="EMBL" id="VAW06907.1"/>
    </source>
</evidence>
<dbReference type="InterPro" id="IPR016181">
    <property type="entry name" value="Acyl_CoA_acyltransferase"/>
</dbReference>
<dbReference type="SUPFAM" id="SSF55729">
    <property type="entry name" value="Acyl-CoA N-acyltransferases (Nat)"/>
    <property type="match status" value="1"/>
</dbReference>
<dbReference type="CDD" id="cd04301">
    <property type="entry name" value="NAT_SF"/>
    <property type="match status" value="1"/>
</dbReference>
<name>A0A3B0T0N2_9ZZZZ</name>
<proteinExistence type="predicted"/>
<reference evidence="2" key="1">
    <citation type="submission" date="2018-06" db="EMBL/GenBank/DDBJ databases">
        <authorList>
            <person name="Zhirakovskaya E."/>
        </authorList>
    </citation>
    <scope>NUCLEOTIDE SEQUENCE</scope>
</reference>
<dbReference type="Pfam" id="PF00583">
    <property type="entry name" value="Acetyltransf_1"/>
    <property type="match status" value="1"/>
</dbReference>
<feature type="domain" description="N-acetyltransferase" evidence="1">
    <location>
        <begin position="2"/>
        <end position="139"/>
    </location>
</feature>
<dbReference type="Gene3D" id="3.40.630.30">
    <property type="match status" value="1"/>
</dbReference>
<evidence type="ECO:0000259" key="1">
    <source>
        <dbReference type="PROSITE" id="PS51186"/>
    </source>
</evidence>
<dbReference type="AlphaFoldDB" id="A0A3B0T0N2"/>
<sequence>MIEIVPNEPKYFEFIRSLRNDERVNGGFIEQATITAQQQFAYMLRYADRYVVGLYDGVPAGYAGSIEGDIRVCTHPDYQGLGLGRALIAEIVERFPGSRARVKVGNHASLRLFESCGFTATFILFEPPGGELTNPSGEE</sequence>
<dbReference type="GO" id="GO:0016747">
    <property type="term" value="F:acyltransferase activity, transferring groups other than amino-acyl groups"/>
    <property type="evidence" value="ECO:0007669"/>
    <property type="project" value="InterPro"/>
</dbReference>
<protein>
    <recommendedName>
        <fullName evidence="1">N-acetyltransferase domain-containing protein</fullName>
    </recommendedName>
</protein>
<dbReference type="EMBL" id="UOEK01000374">
    <property type="protein sequence ID" value="VAW06907.1"/>
    <property type="molecule type" value="Genomic_DNA"/>
</dbReference>
<organism evidence="2">
    <name type="scientific">hydrothermal vent metagenome</name>
    <dbReference type="NCBI Taxonomy" id="652676"/>
    <lineage>
        <taxon>unclassified sequences</taxon>
        <taxon>metagenomes</taxon>
        <taxon>ecological metagenomes</taxon>
    </lineage>
</organism>
<dbReference type="PROSITE" id="PS51186">
    <property type="entry name" value="GNAT"/>
    <property type="match status" value="1"/>
</dbReference>